<feature type="compositionally biased region" description="Pro residues" evidence="1">
    <location>
        <begin position="1"/>
        <end position="15"/>
    </location>
</feature>
<comment type="caution">
    <text evidence="3">The sequence shown here is derived from an EMBL/GenBank/DDBJ whole genome shotgun (WGS) entry which is preliminary data.</text>
</comment>
<evidence type="ECO:0000256" key="2">
    <source>
        <dbReference type="SAM" id="Phobius"/>
    </source>
</evidence>
<feature type="region of interest" description="Disordered" evidence="1">
    <location>
        <begin position="1"/>
        <end position="20"/>
    </location>
</feature>
<evidence type="ECO:0000256" key="1">
    <source>
        <dbReference type="SAM" id="MobiDB-lite"/>
    </source>
</evidence>
<name>A0ABD4T545_9CYAN</name>
<dbReference type="PANTHER" id="PTHR33975">
    <property type="entry name" value="MYELIN-ASSOCIATED OLIGODENDROCYTE BASIC PROTEIN"/>
    <property type="match status" value="1"/>
</dbReference>
<keyword evidence="2" id="KW-0472">Membrane</keyword>
<accession>A0ABD4T545</accession>
<dbReference type="PANTHER" id="PTHR33975:SF2">
    <property type="entry name" value="MYELIN-ASSOCIATED OLIGODENDROCYTE BASIC PROTEIN"/>
    <property type="match status" value="1"/>
</dbReference>
<dbReference type="RefSeq" id="WP_166282387.1">
    <property type="nucleotide sequence ID" value="NZ_JTHE03000064.1"/>
</dbReference>
<dbReference type="InterPro" id="IPR053023">
    <property type="entry name" value="FLAP_modulator"/>
</dbReference>
<reference evidence="3 4" key="1">
    <citation type="journal article" date="2015" name="Genome Announc.">
        <title>Draft Genome Sequence of Filamentous Marine Cyanobacterium Lyngbya confervoides Strain BDU141951.</title>
        <authorList>
            <person name="Chandrababunaidu M.M."/>
            <person name="Sen D."/>
            <person name="Tripathy S."/>
        </authorList>
    </citation>
    <scope>NUCLEOTIDE SEQUENCE [LARGE SCALE GENOMIC DNA]</scope>
    <source>
        <strain evidence="3 4">BDU141951</strain>
    </source>
</reference>
<evidence type="ECO:0000313" key="3">
    <source>
        <dbReference type="EMBL" id="MCM1983561.1"/>
    </source>
</evidence>
<gene>
    <name evidence="3" type="ORF">QQ91_0012105</name>
</gene>
<dbReference type="Proteomes" id="UP000031561">
    <property type="component" value="Unassembled WGS sequence"/>
</dbReference>
<dbReference type="AlphaFoldDB" id="A0ABD4T545"/>
<keyword evidence="2" id="KW-0812">Transmembrane</keyword>
<sequence length="251" mass="26746">MFVPLPTQPQSPPNPSLSQSSASGSGAIFSTLVVLILGGVGLAFLVGFLLKRRGPVDPVTELSNDTVTVSQIQVALVAHAGSLQQALSTLALQADTRTPEGLLHLLQESALIVLRHSESWTHVYAESQTVPNLDIAQKVFNQMAIAERSKMSAETLVNVGGRVQQQSVTAPGLEEGPAAYIVVTLLMGTAHDQPLFGEIKTVEALQSALSEIAALTADYLCVLEVLWSPQSAEDSLTYDELLTEYSDLVQL</sequence>
<dbReference type="Pfam" id="PF07466">
    <property type="entry name" value="DUF1517"/>
    <property type="match status" value="1"/>
</dbReference>
<keyword evidence="2" id="KW-1133">Transmembrane helix</keyword>
<organism evidence="3 4">
    <name type="scientific">Lyngbya confervoides BDU141951</name>
    <dbReference type="NCBI Taxonomy" id="1574623"/>
    <lineage>
        <taxon>Bacteria</taxon>
        <taxon>Bacillati</taxon>
        <taxon>Cyanobacteriota</taxon>
        <taxon>Cyanophyceae</taxon>
        <taxon>Oscillatoriophycideae</taxon>
        <taxon>Oscillatoriales</taxon>
        <taxon>Microcoleaceae</taxon>
        <taxon>Lyngbya</taxon>
    </lineage>
</organism>
<protein>
    <submittedName>
        <fullName evidence="3">DUF1517 domain-containing protein</fullName>
    </submittedName>
</protein>
<feature type="transmembrane region" description="Helical" evidence="2">
    <location>
        <begin position="27"/>
        <end position="50"/>
    </location>
</feature>
<dbReference type="EMBL" id="JTHE03000064">
    <property type="protein sequence ID" value="MCM1983561.1"/>
    <property type="molecule type" value="Genomic_DNA"/>
</dbReference>
<keyword evidence="4" id="KW-1185">Reference proteome</keyword>
<proteinExistence type="predicted"/>
<dbReference type="InterPro" id="IPR010903">
    <property type="entry name" value="DUF1517"/>
</dbReference>
<evidence type="ECO:0000313" key="4">
    <source>
        <dbReference type="Proteomes" id="UP000031561"/>
    </source>
</evidence>